<sequence>MATQEEQIYDLFDSCWFQYQIFASNPISKVHEDTNTKKEPDEIVAITAAMSCKHDVEVKVDYPFNNLYMWLYTGCQ</sequence>
<comment type="caution">
    <text evidence="1">The sequence shown here is derived from an EMBL/GenBank/DDBJ whole genome shotgun (WGS) entry which is preliminary data.</text>
</comment>
<gene>
    <name evidence="1" type="ORF">CTI12_AA115540</name>
</gene>
<dbReference type="Proteomes" id="UP000245207">
    <property type="component" value="Unassembled WGS sequence"/>
</dbReference>
<evidence type="ECO:0000313" key="2">
    <source>
        <dbReference type="Proteomes" id="UP000245207"/>
    </source>
</evidence>
<dbReference type="EMBL" id="PKPP01000763">
    <property type="protein sequence ID" value="PWA88941.1"/>
    <property type="molecule type" value="Genomic_DNA"/>
</dbReference>
<keyword evidence="2" id="KW-1185">Reference proteome</keyword>
<protein>
    <submittedName>
        <fullName evidence="1">Uncharacterized protein</fullName>
    </submittedName>
</protein>
<accession>A0A2U1PT52</accession>
<dbReference type="AlphaFoldDB" id="A0A2U1PT52"/>
<reference evidence="1 2" key="1">
    <citation type="journal article" date="2018" name="Mol. Plant">
        <title>The genome of Artemisia annua provides insight into the evolution of Asteraceae family and artemisinin biosynthesis.</title>
        <authorList>
            <person name="Shen Q."/>
            <person name="Zhang L."/>
            <person name="Liao Z."/>
            <person name="Wang S."/>
            <person name="Yan T."/>
            <person name="Shi P."/>
            <person name="Liu M."/>
            <person name="Fu X."/>
            <person name="Pan Q."/>
            <person name="Wang Y."/>
            <person name="Lv Z."/>
            <person name="Lu X."/>
            <person name="Zhang F."/>
            <person name="Jiang W."/>
            <person name="Ma Y."/>
            <person name="Chen M."/>
            <person name="Hao X."/>
            <person name="Li L."/>
            <person name="Tang Y."/>
            <person name="Lv G."/>
            <person name="Zhou Y."/>
            <person name="Sun X."/>
            <person name="Brodelius P.E."/>
            <person name="Rose J.K.C."/>
            <person name="Tang K."/>
        </authorList>
    </citation>
    <scope>NUCLEOTIDE SEQUENCE [LARGE SCALE GENOMIC DNA]</scope>
    <source>
        <strain evidence="2">cv. Huhao1</strain>
        <tissue evidence="1">Leaf</tissue>
    </source>
</reference>
<proteinExistence type="predicted"/>
<organism evidence="1 2">
    <name type="scientific">Artemisia annua</name>
    <name type="common">Sweet wormwood</name>
    <dbReference type="NCBI Taxonomy" id="35608"/>
    <lineage>
        <taxon>Eukaryota</taxon>
        <taxon>Viridiplantae</taxon>
        <taxon>Streptophyta</taxon>
        <taxon>Embryophyta</taxon>
        <taxon>Tracheophyta</taxon>
        <taxon>Spermatophyta</taxon>
        <taxon>Magnoliopsida</taxon>
        <taxon>eudicotyledons</taxon>
        <taxon>Gunneridae</taxon>
        <taxon>Pentapetalae</taxon>
        <taxon>asterids</taxon>
        <taxon>campanulids</taxon>
        <taxon>Asterales</taxon>
        <taxon>Asteraceae</taxon>
        <taxon>Asteroideae</taxon>
        <taxon>Anthemideae</taxon>
        <taxon>Artemisiinae</taxon>
        <taxon>Artemisia</taxon>
    </lineage>
</organism>
<name>A0A2U1PT52_ARTAN</name>
<evidence type="ECO:0000313" key="1">
    <source>
        <dbReference type="EMBL" id="PWA88941.1"/>
    </source>
</evidence>